<dbReference type="KEGG" id="pic:PICST_30324"/>
<keyword evidence="1 2" id="KW-0728">SH3 domain</keyword>
<dbReference type="GO" id="GO:0035091">
    <property type="term" value="F:phosphatidylinositol binding"/>
    <property type="evidence" value="ECO:0007669"/>
    <property type="project" value="InterPro"/>
</dbReference>
<dbReference type="CDD" id="cd06890">
    <property type="entry name" value="PX_Bem1p"/>
    <property type="match status" value="1"/>
</dbReference>
<feature type="domain" description="SH3" evidence="4">
    <location>
        <begin position="57"/>
        <end position="119"/>
    </location>
</feature>
<proteinExistence type="predicted"/>
<dbReference type="OrthoDB" id="548867at2759"/>
<protein>
    <submittedName>
        <fullName evidence="6">Uncharacterized protein</fullName>
    </submittedName>
</protein>
<sequence>MSASLFRSKQFKSKKNLKTLTISGPLSLSAAAAMAAEQNVSPKQPPTVASSKRKGKYPVIVLVAKYKFEAENPEELSIDVRDYLKLLEREGNGWLKVQMLEKNDKVGIVPASFVGIAVNDIVNPISIEWLNEYKSDNDYDSSSEEVESRSLVDSKDQTTIANEDPFPVSACVAKVYSDSTNKYWYRTRMTMSTNEDIYVGKCYQQFYKLHTALVSKYPEETLPKLPLPVRSSSVSGNKRYSTLKYDRKFLKDLNALSEGLNSYFNNLLLIRSIQTSSEVYSFIFDSPYVKLSHKESNIKEDDNMMAEVVHKLAPKSIDINELLSSTGSFSATEPLPPLKTSLLTSPRKHSSIIDPNMKCSAYIQQKEKKIVNSTSNNTLVSYSSLIDGYDDSEEEKSSGKEDSYAESEESKNDSIDTKATSFEDEFEEAKDFKAHPYEEFKPSKPIADIKSNSISNFSYHRTPRDSSKFGHSYSNSGSDLDSLFSHKGSSPTTPILATSGFLPDAEVGGSPATPSTPIIEEQETSSMPLTSSYLWKEARKARGRSDTSSKYASGQFNVTQYMDSIEAPGSSTLGQFPSKRKDSATVPLCNANDYIKIKIYLNNREDDIVALKIKRNNLISILYLKKLLSFKIYKDYNLINHYKLQANESSIDELDDTQLLQYIKSFSKVSLRLVRLRS</sequence>
<dbReference type="SMART" id="SM00326">
    <property type="entry name" value="SH3"/>
    <property type="match status" value="1"/>
</dbReference>
<dbReference type="SUPFAM" id="SSF64268">
    <property type="entry name" value="PX domain"/>
    <property type="match status" value="1"/>
</dbReference>
<dbReference type="EMBL" id="CP000496">
    <property type="protein sequence ID" value="ABN64684.2"/>
    <property type="molecule type" value="Genomic_DNA"/>
</dbReference>
<dbReference type="InterPro" id="IPR035550">
    <property type="entry name" value="Bem1/Scd2_PX"/>
</dbReference>
<gene>
    <name evidence="6" type="ORF">PICST_30324</name>
</gene>
<evidence type="ECO:0000313" key="7">
    <source>
        <dbReference type="Proteomes" id="UP000002258"/>
    </source>
</evidence>
<dbReference type="PROSITE" id="PS50195">
    <property type="entry name" value="PX"/>
    <property type="match status" value="1"/>
</dbReference>
<dbReference type="RefSeq" id="XP_001382713.2">
    <property type="nucleotide sequence ID" value="XM_001382676.1"/>
</dbReference>
<dbReference type="OMA" id="SFKMYND"/>
<dbReference type="SUPFAM" id="SSF50044">
    <property type="entry name" value="SH3-domain"/>
    <property type="match status" value="1"/>
</dbReference>
<organism evidence="6 7">
    <name type="scientific">Scheffersomyces stipitis (strain ATCC 58785 / CBS 6054 / NBRC 10063 / NRRL Y-11545)</name>
    <name type="common">Yeast</name>
    <name type="synonym">Pichia stipitis</name>
    <dbReference type="NCBI Taxonomy" id="322104"/>
    <lineage>
        <taxon>Eukaryota</taxon>
        <taxon>Fungi</taxon>
        <taxon>Dikarya</taxon>
        <taxon>Ascomycota</taxon>
        <taxon>Saccharomycotina</taxon>
        <taxon>Pichiomycetes</taxon>
        <taxon>Debaryomycetaceae</taxon>
        <taxon>Scheffersomyces</taxon>
    </lineage>
</organism>
<keyword evidence="7" id="KW-1185">Reference proteome</keyword>
<dbReference type="Gene3D" id="2.30.30.40">
    <property type="entry name" value="SH3 Domains"/>
    <property type="match status" value="1"/>
</dbReference>
<evidence type="ECO:0000259" key="5">
    <source>
        <dbReference type="PROSITE" id="PS50195"/>
    </source>
</evidence>
<dbReference type="Gene3D" id="3.30.1520.10">
    <property type="entry name" value="Phox-like domain"/>
    <property type="match status" value="1"/>
</dbReference>
<feature type="domain" description="PX" evidence="5">
    <location>
        <begin position="163"/>
        <end position="290"/>
    </location>
</feature>
<dbReference type="InParanoid" id="A3LQH9"/>
<evidence type="ECO:0000256" key="1">
    <source>
        <dbReference type="ARBA" id="ARBA00022443"/>
    </source>
</evidence>
<dbReference type="Pfam" id="PF14604">
    <property type="entry name" value="SH3_9"/>
    <property type="match status" value="1"/>
</dbReference>
<evidence type="ECO:0000256" key="2">
    <source>
        <dbReference type="PROSITE-ProRule" id="PRU00192"/>
    </source>
</evidence>
<feature type="region of interest" description="Disordered" evidence="3">
    <location>
        <begin position="390"/>
        <end position="418"/>
    </location>
</feature>
<dbReference type="Proteomes" id="UP000002258">
    <property type="component" value="Chromosome 2"/>
</dbReference>
<dbReference type="SMART" id="SM00312">
    <property type="entry name" value="PX"/>
    <property type="match status" value="1"/>
</dbReference>
<evidence type="ECO:0000256" key="3">
    <source>
        <dbReference type="SAM" id="MobiDB-lite"/>
    </source>
</evidence>
<dbReference type="InterPro" id="IPR036871">
    <property type="entry name" value="PX_dom_sf"/>
</dbReference>
<dbReference type="GeneID" id="4836854"/>
<dbReference type="InterPro" id="IPR001683">
    <property type="entry name" value="PX_dom"/>
</dbReference>
<dbReference type="CDD" id="cd00174">
    <property type="entry name" value="SH3"/>
    <property type="match status" value="1"/>
</dbReference>
<dbReference type="InterPro" id="IPR036028">
    <property type="entry name" value="SH3-like_dom_sf"/>
</dbReference>
<dbReference type="HOGENOM" id="CLU_436768_0_0_1"/>
<dbReference type="AlphaFoldDB" id="A3LQH9"/>
<reference evidence="6 7" key="1">
    <citation type="journal article" date="2007" name="Nat. Biotechnol.">
        <title>Genome sequence of the lignocellulose-bioconverting and xylose-fermenting yeast Pichia stipitis.</title>
        <authorList>
            <person name="Jeffries T.W."/>
            <person name="Grigoriev I.V."/>
            <person name="Grimwood J."/>
            <person name="Laplaza J.M."/>
            <person name="Aerts A."/>
            <person name="Salamov A."/>
            <person name="Schmutz J."/>
            <person name="Lindquist E."/>
            <person name="Dehal P."/>
            <person name="Shapiro H."/>
            <person name="Jin Y.S."/>
            <person name="Passoth V."/>
            <person name="Richardson P.M."/>
        </authorList>
    </citation>
    <scope>NUCLEOTIDE SEQUENCE [LARGE SCALE GENOMIC DNA]</scope>
    <source>
        <strain evidence="7">ATCC 58785 / CBS 6054 / NBRC 10063 / NRRL Y-11545</strain>
    </source>
</reference>
<dbReference type="STRING" id="322104.A3LQH9"/>
<dbReference type="eggNOG" id="KOG4773">
    <property type="taxonomic scope" value="Eukaryota"/>
</dbReference>
<evidence type="ECO:0000313" key="6">
    <source>
        <dbReference type="EMBL" id="ABN64684.2"/>
    </source>
</evidence>
<dbReference type="InterPro" id="IPR001452">
    <property type="entry name" value="SH3_domain"/>
</dbReference>
<evidence type="ECO:0000259" key="4">
    <source>
        <dbReference type="PROSITE" id="PS50002"/>
    </source>
</evidence>
<accession>A3LQH9</accession>
<feature type="compositionally biased region" description="Basic and acidic residues" evidence="3">
    <location>
        <begin position="395"/>
        <end position="416"/>
    </location>
</feature>
<dbReference type="Pfam" id="PF00787">
    <property type="entry name" value="PX"/>
    <property type="match status" value="1"/>
</dbReference>
<dbReference type="PROSITE" id="PS50002">
    <property type="entry name" value="SH3"/>
    <property type="match status" value="1"/>
</dbReference>
<name>A3LQH9_PICST</name>